<evidence type="ECO:0000313" key="3">
    <source>
        <dbReference type="Proteomes" id="UP000530928"/>
    </source>
</evidence>
<sequence length="174" mass="20235">MGLFRNKHDEAPPATAMFQMQQRMLSFGDDFWIENGLGQKVYKVDGKVMHVRKTFVLEDAQGNELLKIAGRVLRVRDTMVIERGDETVATLHKHLIGFRDRFTIDLGEHGEMFARGNFVDHEYKIWRDDLELAEVSKRWMRVRDTYGISIRQDEDIPLILAVCVCIDAISHETR</sequence>
<dbReference type="SUPFAM" id="SSF54518">
    <property type="entry name" value="Tubby C-terminal domain-like"/>
    <property type="match status" value="1"/>
</dbReference>
<protein>
    <submittedName>
        <fullName evidence="2">Uncharacterized protein YxjI</fullName>
    </submittedName>
</protein>
<evidence type="ECO:0000256" key="1">
    <source>
        <dbReference type="ARBA" id="ARBA00005437"/>
    </source>
</evidence>
<comment type="caution">
    <text evidence="2">The sequence shown here is derived from an EMBL/GenBank/DDBJ whole genome shotgun (WGS) entry which is preliminary data.</text>
</comment>
<dbReference type="Proteomes" id="UP000530928">
    <property type="component" value="Unassembled WGS sequence"/>
</dbReference>
<evidence type="ECO:0000313" key="2">
    <source>
        <dbReference type="EMBL" id="MBA2891975.1"/>
    </source>
</evidence>
<dbReference type="Pfam" id="PF04525">
    <property type="entry name" value="LOR"/>
    <property type="match status" value="1"/>
</dbReference>
<proteinExistence type="inferred from homology"/>
<reference evidence="2 3" key="1">
    <citation type="submission" date="2020-07" db="EMBL/GenBank/DDBJ databases">
        <title>Genomic Encyclopedia of Type Strains, Phase IV (KMG-IV): sequencing the most valuable type-strain genomes for metagenomic binning, comparative biology and taxonomic classification.</title>
        <authorList>
            <person name="Goeker M."/>
        </authorList>
    </citation>
    <scope>NUCLEOTIDE SEQUENCE [LARGE SCALE GENOMIC DNA]</scope>
    <source>
        <strain evidence="2 3">DSM 45533</strain>
    </source>
</reference>
<keyword evidence="3" id="KW-1185">Reference proteome</keyword>
<accession>A0A7W0CIV7</accession>
<comment type="similarity">
    <text evidence="1">Belongs to the LOR family.</text>
</comment>
<gene>
    <name evidence="2" type="ORF">HNR30_003316</name>
</gene>
<dbReference type="RefSeq" id="WP_181610719.1">
    <property type="nucleotide sequence ID" value="NZ_BAABAM010000002.1"/>
</dbReference>
<organism evidence="2 3">
    <name type="scientific">Nonomuraea soli</name>
    <dbReference type="NCBI Taxonomy" id="1032476"/>
    <lineage>
        <taxon>Bacteria</taxon>
        <taxon>Bacillati</taxon>
        <taxon>Actinomycetota</taxon>
        <taxon>Actinomycetes</taxon>
        <taxon>Streptosporangiales</taxon>
        <taxon>Streptosporangiaceae</taxon>
        <taxon>Nonomuraea</taxon>
    </lineage>
</organism>
<dbReference type="Gene3D" id="2.40.160.200">
    <property type="entry name" value="LURP1-related"/>
    <property type="match status" value="1"/>
</dbReference>
<dbReference type="InterPro" id="IPR025659">
    <property type="entry name" value="Tubby-like_C"/>
</dbReference>
<name>A0A7W0CIV7_9ACTN</name>
<dbReference type="AlphaFoldDB" id="A0A7W0CIV7"/>
<dbReference type="InterPro" id="IPR007612">
    <property type="entry name" value="LOR"/>
</dbReference>
<dbReference type="EMBL" id="JACDUR010000003">
    <property type="protein sequence ID" value="MBA2891975.1"/>
    <property type="molecule type" value="Genomic_DNA"/>
</dbReference>
<dbReference type="InterPro" id="IPR038595">
    <property type="entry name" value="LOR_sf"/>
</dbReference>